<gene>
    <name evidence="1" type="ORF">E2C01_094152</name>
</gene>
<protein>
    <submittedName>
        <fullName evidence="1">Uncharacterized protein</fullName>
    </submittedName>
</protein>
<evidence type="ECO:0000313" key="2">
    <source>
        <dbReference type="Proteomes" id="UP000324222"/>
    </source>
</evidence>
<proteinExistence type="predicted"/>
<comment type="caution">
    <text evidence="1">The sequence shown here is derived from an EMBL/GenBank/DDBJ whole genome shotgun (WGS) entry which is preliminary data.</text>
</comment>
<accession>A0A5B7JL46</accession>
<sequence>MIRPKLEYAAVVWLLSLKKDIKRLEWIQRTATKMVPELKDLTYEERLKEMGLPTLQDRRERGDLITLNKIVNGIEKIDKQDLVLVTEAERTRGHAKKIRKKQCLQDI</sequence>
<dbReference type="OrthoDB" id="6379840at2759"/>
<dbReference type="AlphaFoldDB" id="A0A5B7JL46"/>
<organism evidence="1 2">
    <name type="scientific">Portunus trituberculatus</name>
    <name type="common">Swimming crab</name>
    <name type="synonym">Neptunus trituberculatus</name>
    <dbReference type="NCBI Taxonomy" id="210409"/>
    <lineage>
        <taxon>Eukaryota</taxon>
        <taxon>Metazoa</taxon>
        <taxon>Ecdysozoa</taxon>
        <taxon>Arthropoda</taxon>
        <taxon>Crustacea</taxon>
        <taxon>Multicrustacea</taxon>
        <taxon>Malacostraca</taxon>
        <taxon>Eumalacostraca</taxon>
        <taxon>Eucarida</taxon>
        <taxon>Decapoda</taxon>
        <taxon>Pleocyemata</taxon>
        <taxon>Brachyura</taxon>
        <taxon>Eubrachyura</taxon>
        <taxon>Portunoidea</taxon>
        <taxon>Portunidae</taxon>
        <taxon>Portuninae</taxon>
        <taxon>Portunus</taxon>
    </lineage>
</organism>
<dbReference type="EMBL" id="VSRR010115484">
    <property type="protein sequence ID" value="MPC98771.1"/>
    <property type="molecule type" value="Genomic_DNA"/>
</dbReference>
<reference evidence="1 2" key="1">
    <citation type="submission" date="2019-05" db="EMBL/GenBank/DDBJ databases">
        <title>Another draft genome of Portunus trituberculatus and its Hox gene families provides insights of decapod evolution.</title>
        <authorList>
            <person name="Jeong J.-H."/>
            <person name="Song I."/>
            <person name="Kim S."/>
            <person name="Choi T."/>
            <person name="Kim D."/>
            <person name="Ryu S."/>
            <person name="Kim W."/>
        </authorList>
    </citation>
    <scope>NUCLEOTIDE SEQUENCE [LARGE SCALE GENOMIC DNA]</scope>
    <source>
        <tissue evidence="1">Muscle</tissue>
    </source>
</reference>
<evidence type="ECO:0000313" key="1">
    <source>
        <dbReference type="EMBL" id="MPC98771.1"/>
    </source>
</evidence>
<name>A0A5B7JL46_PORTR</name>
<keyword evidence="2" id="KW-1185">Reference proteome</keyword>
<dbReference type="Proteomes" id="UP000324222">
    <property type="component" value="Unassembled WGS sequence"/>
</dbReference>